<dbReference type="SUPFAM" id="SSF81321">
    <property type="entry name" value="Family A G protein-coupled receptor-like"/>
    <property type="match status" value="1"/>
</dbReference>
<feature type="transmembrane region" description="Helical" evidence="9">
    <location>
        <begin position="296"/>
        <end position="319"/>
    </location>
</feature>
<evidence type="ECO:0000256" key="5">
    <source>
        <dbReference type="ARBA" id="ARBA00023136"/>
    </source>
</evidence>
<feature type="transmembrane region" description="Helical" evidence="9">
    <location>
        <begin position="206"/>
        <end position="229"/>
    </location>
</feature>
<evidence type="ECO:0000256" key="6">
    <source>
        <dbReference type="ARBA" id="ARBA00023170"/>
    </source>
</evidence>
<dbReference type="PRINTS" id="PR00237">
    <property type="entry name" value="GPCRRHODOPSN"/>
</dbReference>
<feature type="domain" description="G-protein coupled receptors family 1 profile" evidence="10">
    <location>
        <begin position="54"/>
        <end position="316"/>
    </location>
</feature>
<evidence type="ECO:0000256" key="9">
    <source>
        <dbReference type="SAM" id="Phobius"/>
    </source>
</evidence>
<proteinExistence type="inferred from homology"/>
<feature type="transmembrane region" description="Helical" evidence="9">
    <location>
        <begin position="156"/>
        <end position="176"/>
    </location>
</feature>
<dbReference type="STRING" id="50429.A0A2B4RPR9"/>
<evidence type="ECO:0000256" key="8">
    <source>
        <dbReference type="RuleBase" id="RU000688"/>
    </source>
</evidence>
<evidence type="ECO:0000313" key="12">
    <source>
        <dbReference type="Proteomes" id="UP000225706"/>
    </source>
</evidence>
<dbReference type="Proteomes" id="UP000225706">
    <property type="component" value="Unassembled WGS sequence"/>
</dbReference>
<dbReference type="PROSITE" id="PS00237">
    <property type="entry name" value="G_PROTEIN_RECEP_F1_1"/>
    <property type="match status" value="1"/>
</dbReference>
<keyword evidence="2 8" id="KW-0812">Transmembrane</keyword>
<evidence type="ECO:0000313" key="11">
    <source>
        <dbReference type="EMBL" id="PFX18255.1"/>
    </source>
</evidence>
<dbReference type="PANTHER" id="PTHR45695:SF9">
    <property type="entry name" value="LEUCOKININ RECEPTOR"/>
    <property type="match status" value="1"/>
</dbReference>
<protein>
    <submittedName>
        <fullName evidence="11">Allatostatin-A receptor</fullName>
    </submittedName>
</protein>
<feature type="transmembrane region" description="Helical" evidence="9">
    <location>
        <begin position="116"/>
        <end position="135"/>
    </location>
</feature>
<comment type="caution">
    <text evidence="11">The sequence shown here is derived from an EMBL/GenBank/DDBJ whole genome shotgun (WGS) entry which is preliminary data.</text>
</comment>
<keyword evidence="5 9" id="KW-0472">Membrane</keyword>
<keyword evidence="4 8" id="KW-0297">G-protein coupled receptor</keyword>
<dbReference type="Gene3D" id="1.20.1070.10">
    <property type="entry name" value="Rhodopsin 7-helix transmembrane proteins"/>
    <property type="match status" value="1"/>
</dbReference>
<comment type="similarity">
    <text evidence="8">Belongs to the G-protein coupled receptor 1 family.</text>
</comment>
<comment type="subcellular location">
    <subcellularLocation>
        <location evidence="1">Membrane</location>
        <topology evidence="1">Multi-pass membrane protein</topology>
    </subcellularLocation>
</comment>
<dbReference type="SMART" id="SM01381">
    <property type="entry name" value="7TM_GPCR_Srsx"/>
    <property type="match status" value="1"/>
</dbReference>
<dbReference type="GO" id="GO:0005886">
    <property type="term" value="C:plasma membrane"/>
    <property type="evidence" value="ECO:0007669"/>
    <property type="project" value="TreeGrafter"/>
</dbReference>
<keyword evidence="3 9" id="KW-1133">Transmembrane helix</keyword>
<keyword evidence="7 8" id="KW-0807">Transducer</keyword>
<dbReference type="GO" id="GO:0004930">
    <property type="term" value="F:G protein-coupled receptor activity"/>
    <property type="evidence" value="ECO:0007669"/>
    <property type="project" value="UniProtKB-KW"/>
</dbReference>
<dbReference type="Pfam" id="PF00001">
    <property type="entry name" value="7tm_1"/>
    <property type="match status" value="1"/>
</dbReference>
<accession>A0A2B4RPR9</accession>
<evidence type="ECO:0000256" key="3">
    <source>
        <dbReference type="ARBA" id="ARBA00022989"/>
    </source>
</evidence>
<gene>
    <name evidence="11" type="primary">AR</name>
    <name evidence="11" type="ORF">AWC38_SpisGene17375</name>
</gene>
<feature type="transmembrane region" description="Helical" evidence="9">
    <location>
        <begin position="75"/>
        <end position="96"/>
    </location>
</feature>
<name>A0A2B4RPR9_STYPI</name>
<dbReference type="InterPro" id="IPR000276">
    <property type="entry name" value="GPCR_Rhodpsn"/>
</dbReference>
<feature type="transmembrane region" description="Helical" evidence="9">
    <location>
        <begin position="258"/>
        <end position="276"/>
    </location>
</feature>
<dbReference type="OrthoDB" id="5981855at2759"/>
<feature type="transmembrane region" description="Helical" evidence="9">
    <location>
        <begin position="38"/>
        <end position="63"/>
    </location>
</feature>
<keyword evidence="6 8" id="KW-0675">Receptor</keyword>
<evidence type="ECO:0000256" key="7">
    <source>
        <dbReference type="ARBA" id="ARBA00023224"/>
    </source>
</evidence>
<reference evidence="12" key="1">
    <citation type="journal article" date="2017" name="bioRxiv">
        <title>Comparative analysis of the genomes of Stylophora pistillata and Acropora digitifera provides evidence for extensive differences between species of corals.</title>
        <authorList>
            <person name="Voolstra C.R."/>
            <person name="Li Y."/>
            <person name="Liew Y.J."/>
            <person name="Baumgarten S."/>
            <person name="Zoccola D."/>
            <person name="Flot J.-F."/>
            <person name="Tambutte S."/>
            <person name="Allemand D."/>
            <person name="Aranda M."/>
        </authorList>
    </citation>
    <scope>NUCLEOTIDE SEQUENCE [LARGE SCALE GENOMIC DNA]</scope>
</reference>
<dbReference type="PROSITE" id="PS50262">
    <property type="entry name" value="G_PROTEIN_RECEP_F1_2"/>
    <property type="match status" value="1"/>
</dbReference>
<dbReference type="InterPro" id="IPR017452">
    <property type="entry name" value="GPCR_Rhodpsn_7TM"/>
</dbReference>
<organism evidence="11 12">
    <name type="scientific">Stylophora pistillata</name>
    <name type="common">Smooth cauliflower coral</name>
    <dbReference type="NCBI Taxonomy" id="50429"/>
    <lineage>
        <taxon>Eukaryota</taxon>
        <taxon>Metazoa</taxon>
        <taxon>Cnidaria</taxon>
        <taxon>Anthozoa</taxon>
        <taxon>Hexacorallia</taxon>
        <taxon>Scleractinia</taxon>
        <taxon>Astrocoeniina</taxon>
        <taxon>Pocilloporidae</taxon>
        <taxon>Stylophora</taxon>
    </lineage>
</organism>
<evidence type="ECO:0000259" key="10">
    <source>
        <dbReference type="PROSITE" id="PS50262"/>
    </source>
</evidence>
<evidence type="ECO:0000256" key="4">
    <source>
        <dbReference type="ARBA" id="ARBA00023040"/>
    </source>
</evidence>
<dbReference type="FunFam" id="1.20.1070.10:FF:000291">
    <property type="entry name" value="Predicted protein"/>
    <property type="match status" value="1"/>
</dbReference>
<evidence type="ECO:0000256" key="2">
    <source>
        <dbReference type="ARBA" id="ARBA00022692"/>
    </source>
</evidence>
<dbReference type="EMBL" id="LSMT01000421">
    <property type="protein sequence ID" value="PFX18255.1"/>
    <property type="molecule type" value="Genomic_DNA"/>
</dbReference>
<keyword evidence="12" id="KW-1185">Reference proteome</keyword>
<sequence length="378" mass="42932">MVQRECQSAWPNGGWFQDKKERYCPRKAYSKMEETGKIIISVIYLALFIAAVLGNVFVVCLVLKKPAMKSPTNLLLVNMAAADLLFAVFMFPLAVIRYHVRALWIGGPFGDFTCHVMFFMSHLPIAGSTTTLTFIAFERFFAIVYPYRTIRIFQKVWAITISIWLSSAILMSPVGISAVTTEINGKMQCDRDWSIFGDPMMVKRMFYNTTFVAMYADPLLVIAVLYTAICRKLWKHNAPGQRGPLHARQNNTLHKRQIVTMLISIVIVFALCWLPTHVQHILLSHFPTVHARFPLFVMVSMNLMGHINPAINPLILVVLSNRFRREFFKLLPRKRTARNRTAPLEESPNVSEDMRVQENGINSAAGLCTERLGPGMGC</sequence>
<dbReference type="PANTHER" id="PTHR45695">
    <property type="entry name" value="LEUCOKININ RECEPTOR-RELATED"/>
    <property type="match status" value="1"/>
</dbReference>
<evidence type="ECO:0000256" key="1">
    <source>
        <dbReference type="ARBA" id="ARBA00004141"/>
    </source>
</evidence>
<dbReference type="AlphaFoldDB" id="A0A2B4RPR9"/>